<dbReference type="EMBL" id="CP002039">
    <property type="protein sequence ID" value="ADJ61756.1"/>
    <property type="molecule type" value="Genomic_DNA"/>
</dbReference>
<evidence type="ECO:0008006" key="3">
    <source>
        <dbReference type="Google" id="ProtNLM"/>
    </source>
</evidence>
<dbReference type="OrthoDB" id="1433389at2"/>
<keyword evidence="2" id="KW-1185">Reference proteome</keyword>
<protein>
    <recommendedName>
        <fullName evidence="3">Holin of 3TMs, for gene-transfer release</fullName>
    </recommendedName>
</protein>
<dbReference type="Proteomes" id="UP000000329">
    <property type="component" value="Chromosome"/>
</dbReference>
<dbReference type="InterPro" id="IPR021497">
    <property type="entry name" value="GTA_holin_3TM"/>
</dbReference>
<accession>D8IV37</accession>
<sequence>MSALLAAPLLELGRTLIGKLWPDPQAQADAQFRLLQLQQAGEFKELERQLQLMLAQSDVNREDARSGSNFRGGWRPFIGWVCGLGLAYQFLLRPLANGVLAVRGHGMPMPELDTNTLMALVTGMLGFGGLRTFEKQRGLG</sequence>
<dbReference type="GeneID" id="29391466"/>
<evidence type="ECO:0000313" key="2">
    <source>
        <dbReference type="Proteomes" id="UP000000329"/>
    </source>
</evidence>
<evidence type="ECO:0000313" key="1">
    <source>
        <dbReference type="EMBL" id="ADJ61756.1"/>
    </source>
</evidence>
<dbReference type="STRING" id="757424.Hsero_0230"/>
<gene>
    <name evidence="1" type="ordered locus">Hsero_0230</name>
</gene>
<dbReference type="Pfam" id="PF11351">
    <property type="entry name" value="GTA_holin_3TM"/>
    <property type="match status" value="1"/>
</dbReference>
<reference evidence="1 2" key="1">
    <citation type="submission" date="2010-04" db="EMBL/GenBank/DDBJ databases">
        <title>The genome of Herbaspirillum seropedicae SmR1, an endophytic, nitrogen-fixing, plant-growth promoting beta-Proteobacteria.</title>
        <authorList>
            <person name="Pedrosa F.O."/>
            <person name="Monteiro R.A."/>
            <person name="Wassem R."/>
            <person name="Cruz L.M."/>
            <person name="Ayub R.A."/>
            <person name="Colauto N.B."/>
            <person name="Fernandez M.A."/>
            <person name="Fungaro M.H.P."/>
            <person name="Grisard E.C."/>
            <person name="Hungria M."/>
            <person name="Madeira H.M.F."/>
            <person name="Nodari R.O."/>
            <person name="Osaku C.A."/>
            <person name="Petzl-Erler M.L."/>
            <person name="Terenzi H."/>
            <person name="Vieira L.G.E."/>
            <person name="Almeida M.I.M."/>
            <person name="Alves L.R."/>
            <person name="Arantes O.M.N."/>
            <person name="Balsanelli E."/>
            <person name="Barcellos F.G."/>
            <person name="Baura V.A."/>
            <person name="Binde D.R."/>
            <person name="Campo R.J."/>
            <person name="Chubatsu L.S."/>
            <person name="Chueire L.M.O."/>
            <person name="Ciferri R.R."/>
            <person name="Correa L.C."/>
            <person name="da Conceicao Silva J.L."/>
            <person name="Dabul A.N.G."/>
            <person name="Dambros B.P."/>
            <person name="Faoro H."/>
            <person name="Favetti A."/>
            <person name="Friedermann G."/>
            <person name="Furlaneto M.C."/>
            <person name="Gasques L.S."/>
            <person name="Gimenes C.C.T."/>
            <person name="Gioppo N.M.R."/>
            <person name="Glienke-Blanco C."/>
            <person name="Godoy L.P."/>
            <person name="Guerra M.P."/>
            <person name="Karp S."/>
            <person name="Kava-Cordeiro V."/>
            <person name="Margarido V.P."/>
            <person name="Mathioni S.M."/>
            <person name="Menck-Soares M.A."/>
            <person name="Murace N.K."/>
            <person name="Nicolas M.F."/>
            <person name="Oliveira C.E.C."/>
            <person name="Pagnan N.A.B."/>
            <person name="Pamphile J.A."/>
            <person name="Patussi E.V."/>
            <person name="Pereira L.F.P."/>
            <person name="Pereira-Ferrari L."/>
            <person name="Pinto F.G.S."/>
            <person name="Precoma C."/>
            <person name="Prioli A.J."/>
            <person name="Prioli S.M.A.P."/>
            <person name="Raittz R.T."/>
            <person name="Ramos H.J.O."/>
            <person name="Ribeiro E.M.S.F."/>
            <person name="Rigo L.U."/>
            <person name="Rocha C.L.M.S.C."/>
            <person name="Rocha S.N."/>
            <person name="Santos K."/>
            <person name="Satori D."/>
            <person name="Silva A.G."/>
            <person name="Simao R.C.G."/>
            <person name="Soares M.A.M."/>
            <person name="Souza E.M."/>
            <person name="Steffens M.B.R."/>
            <person name="Steindel M."/>
            <person name="Tadra-Sfeir M.Z."/>
            <person name="Takahashi E.K."/>
            <person name="Torres R.A."/>
            <person name="Valle J.S."/>
            <person name="Vernal J.I."/>
            <person name="Vilas-Boas L.A."/>
            <person name="Watanabe M.A.E."/>
            <person name="Weiss V.A."/>
            <person name="Yates M.A."/>
            <person name="Souza E.M."/>
        </authorList>
    </citation>
    <scope>NUCLEOTIDE SEQUENCE [LARGE SCALE GENOMIC DNA]</scope>
    <source>
        <strain evidence="1 2">SmR1</strain>
    </source>
</reference>
<dbReference type="eggNOG" id="ENOG50330T3">
    <property type="taxonomic scope" value="Bacteria"/>
</dbReference>
<proteinExistence type="predicted"/>
<organism evidence="1 2">
    <name type="scientific">Herbaspirillum seropedicae (strain SmR1)</name>
    <dbReference type="NCBI Taxonomy" id="757424"/>
    <lineage>
        <taxon>Bacteria</taxon>
        <taxon>Pseudomonadati</taxon>
        <taxon>Pseudomonadota</taxon>
        <taxon>Betaproteobacteria</taxon>
        <taxon>Burkholderiales</taxon>
        <taxon>Oxalobacteraceae</taxon>
        <taxon>Herbaspirillum</taxon>
    </lineage>
</organism>
<dbReference type="RefSeq" id="WP_013232278.1">
    <property type="nucleotide sequence ID" value="NC_014323.1"/>
</dbReference>
<dbReference type="AlphaFoldDB" id="D8IV37"/>
<dbReference type="HOGENOM" id="CLU_133076_0_0_4"/>
<name>D8IV37_HERSS</name>
<dbReference type="KEGG" id="hse:Hsero_0230"/>